<name>A0A7S1PFZ3_9EUKA</name>
<dbReference type="PANTHER" id="PTHR44464:SF1">
    <property type="entry name" value="WD REPEAT-CONTAINING PROTEIN 17"/>
    <property type="match status" value="1"/>
</dbReference>
<evidence type="ECO:0000256" key="1">
    <source>
        <dbReference type="ARBA" id="ARBA00022574"/>
    </source>
</evidence>
<dbReference type="Pfam" id="PF00400">
    <property type="entry name" value="WD40"/>
    <property type="match status" value="5"/>
</dbReference>
<gene>
    <name evidence="5" type="ORF">PCOS0759_LOCUS2207</name>
</gene>
<dbReference type="PROSITE" id="PS50082">
    <property type="entry name" value="WD_REPEATS_2"/>
    <property type="match status" value="5"/>
</dbReference>
<dbReference type="CDD" id="cd00200">
    <property type="entry name" value="WD40"/>
    <property type="match status" value="1"/>
</dbReference>
<accession>A0A7S1PFZ3</accession>
<dbReference type="PROSITE" id="PS00678">
    <property type="entry name" value="WD_REPEATS_1"/>
    <property type="match status" value="4"/>
</dbReference>
<dbReference type="Gene3D" id="2.130.10.10">
    <property type="entry name" value="YVTN repeat-like/Quinoprotein amine dehydrogenase"/>
    <property type="match status" value="3"/>
</dbReference>
<dbReference type="PROSITE" id="PS50294">
    <property type="entry name" value="WD_REPEATS_REGION"/>
    <property type="match status" value="4"/>
</dbReference>
<feature type="repeat" description="WD" evidence="3">
    <location>
        <begin position="511"/>
        <end position="546"/>
    </location>
</feature>
<evidence type="ECO:0000259" key="4">
    <source>
        <dbReference type="Pfam" id="PF12894"/>
    </source>
</evidence>
<feature type="repeat" description="WD" evidence="3">
    <location>
        <begin position="49"/>
        <end position="91"/>
    </location>
</feature>
<dbReference type="AlphaFoldDB" id="A0A7S1PFZ3"/>
<feature type="repeat" description="WD" evidence="3">
    <location>
        <begin position="338"/>
        <end position="380"/>
    </location>
</feature>
<evidence type="ECO:0000256" key="3">
    <source>
        <dbReference type="PROSITE-ProRule" id="PRU00221"/>
    </source>
</evidence>
<feature type="repeat" description="WD" evidence="3">
    <location>
        <begin position="555"/>
        <end position="597"/>
    </location>
</feature>
<dbReference type="PANTHER" id="PTHR44464">
    <property type="entry name" value="WD REPEAT-CONTAINING PROTEIN 17"/>
    <property type="match status" value="1"/>
</dbReference>
<reference evidence="5" key="1">
    <citation type="submission" date="2021-01" db="EMBL/GenBank/DDBJ databases">
        <authorList>
            <person name="Corre E."/>
            <person name="Pelletier E."/>
            <person name="Niang G."/>
            <person name="Scheremetjew M."/>
            <person name="Finn R."/>
            <person name="Kale V."/>
            <person name="Holt S."/>
            <person name="Cochrane G."/>
            <person name="Meng A."/>
            <person name="Brown T."/>
            <person name="Cohen L."/>
        </authorList>
    </citation>
    <scope>NUCLEOTIDE SEQUENCE</scope>
    <source>
        <strain evidence="5">WS</strain>
    </source>
</reference>
<dbReference type="InterPro" id="IPR024977">
    <property type="entry name" value="Apc4-like_WD40_dom"/>
</dbReference>
<evidence type="ECO:0000256" key="2">
    <source>
        <dbReference type="ARBA" id="ARBA00022737"/>
    </source>
</evidence>
<dbReference type="InterPro" id="IPR019775">
    <property type="entry name" value="WD40_repeat_CS"/>
</dbReference>
<keyword evidence="1 3" id="KW-0853">WD repeat</keyword>
<dbReference type="InterPro" id="IPR001680">
    <property type="entry name" value="WD40_rpt"/>
</dbReference>
<dbReference type="InterPro" id="IPR015943">
    <property type="entry name" value="WD40/YVTN_repeat-like_dom_sf"/>
</dbReference>
<proteinExistence type="predicted"/>
<dbReference type="SUPFAM" id="SSF50998">
    <property type="entry name" value="Quinoprotein alcohol dehydrogenase-like"/>
    <property type="match status" value="2"/>
</dbReference>
<sequence>MDLRQVSLYPSGSQRWFSRLLHSTPSHLIYASTLALYAINLHSYHLDILTGHEGTITGLTPCDATESLIATCGQDQTIRVWDMKRHLEVNTILTTDGSANFQPLDITWHASDPTNLIVCGRRGSLRIYNVNTRKYIYHKLGVDQDVTHLSFNPKNPEILFCVCADSTTIIYNLRKKLVQCKFRFHGARITDFSWDPLSENYMMVAYEDGRLALFDTSAPSTNFLIKAFEPDCRGLGAVSWLRSEPGNFLTGDLHNGVMRMWNVAQSEPSKRFKVRKAGIRYFKVISAAGAGKNEKQQTSSTTEGDNSATNDDRLAISFVDGSVGIFNRKTREMEYITPPGHTETIFDCAFCEQDPNLFATSSYDGNVKIWNIKTQKCIENLLGEENTVIYSLAWHPNNTHIAGALGNGTVWIWDSSNGRVLHQHKLHSSQFVYKVAWNKLDPTLLASTSKDKTCCVFREDGKLIKQFKHPNIVFGVDWCPSDKNLVATGCHDGVVRIFDVSKTENAPIRKLKGHTDSVFNVVWHPLHSNILMSGSNDHTVRVWNLDHPDDACKVLKGHVNNVRALAWNPALPHIALSGSWDGTIRVWDVQREATVSVVPHHHADVYGLSVHPQRPFIYGSSSRDTTIRFWTLEPLFKDILLKAVLAKSLSPVLSNAPISPFDTPEDSNAFRMLCGDASQEVQTSLKLLTEDAEKYEKLFSFFSFPQGSNDLWSMAVASVCGNSRFGAEFTHSKQLAASLDSNAQELESIRMQKYGGGLGSASKEEQLKSAAKIYLSLGNMLKYCDILAEVGEWNTALAVAPSVSLKYWKDLTARYVEFLQEEDQSADLAPFLTATGEADDLIEYFTKRRQFRQATISALRHAQDALPHIPNFESTQREVRDAEHPTPQMLRVCAQRAEHHLKLAQPLSAACCYLAMDEYQQTIRCLMKGDEILHAYAIAQIAGLKDNDAIYTAMANLCEKFALWNEGVEMLQQVKDRNAVAQFMCTVSEQSSAQNEQEMEKRFLRAGIQAPNFYKSQAQEFSKSNPSEAIRFFALAKQHEDAAKLANEQFDALFAEETWDWKSIQECMSSAQCINATKVSEQVRLKLMAYANYIGMQRALWKGYYTVAPTMIVNARNGSRGCDKFSIGRDYLDYMLCVVHSKLNRIEALTLISQVEESNLSDELKDAIKRLRTLVEQSPPSGTVRQSYRNIVIPLGSTLPTRAEGGGRTQSFISKTDAGAPLVTLDNGSVISLAEAIMWNDCIRFSPTMSGEKLHY</sequence>
<feature type="domain" description="Anaphase-promoting complex subunit 4-like WD40" evidence="4">
    <location>
        <begin position="355"/>
        <end position="438"/>
    </location>
</feature>
<dbReference type="SMART" id="SM00320">
    <property type="entry name" value="WD40"/>
    <property type="match status" value="12"/>
</dbReference>
<evidence type="ECO:0000313" key="5">
    <source>
        <dbReference type="EMBL" id="CAD9078975.1"/>
    </source>
</evidence>
<keyword evidence="2" id="KW-0677">Repeat</keyword>
<dbReference type="PRINTS" id="PR00320">
    <property type="entry name" value="GPROTEINBRPT"/>
</dbReference>
<dbReference type="EMBL" id="HBGD01002665">
    <property type="protein sequence ID" value="CAD9078975.1"/>
    <property type="molecule type" value="Transcribed_RNA"/>
</dbReference>
<protein>
    <recommendedName>
        <fullName evidence="4">Anaphase-promoting complex subunit 4-like WD40 domain-containing protein</fullName>
    </recommendedName>
</protein>
<organism evidence="5">
    <name type="scientific">Percolomonas cosmopolitus</name>
    <dbReference type="NCBI Taxonomy" id="63605"/>
    <lineage>
        <taxon>Eukaryota</taxon>
        <taxon>Discoba</taxon>
        <taxon>Heterolobosea</taxon>
        <taxon>Tetramitia</taxon>
        <taxon>Eutetramitia</taxon>
        <taxon>Percolomonadidae</taxon>
        <taxon>Percolomonas</taxon>
    </lineage>
</organism>
<feature type="repeat" description="WD" evidence="3">
    <location>
        <begin position="382"/>
        <end position="423"/>
    </location>
</feature>
<dbReference type="InterPro" id="IPR011047">
    <property type="entry name" value="Quinoprotein_ADH-like_sf"/>
</dbReference>
<dbReference type="Pfam" id="PF12894">
    <property type="entry name" value="ANAPC4_WD40"/>
    <property type="match status" value="1"/>
</dbReference>
<dbReference type="InterPro" id="IPR020472">
    <property type="entry name" value="WD40_PAC1"/>
</dbReference>